<dbReference type="InterPro" id="IPR050775">
    <property type="entry name" value="FAD-binding_Monooxygenases"/>
</dbReference>
<dbReference type="GO" id="GO:0050660">
    <property type="term" value="F:flavin adenine dinucleotide binding"/>
    <property type="evidence" value="ECO:0007669"/>
    <property type="project" value="InterPro"/>
</dbReference>
<keyword evidence="8" id="KW-1185">Reference proteome</keyword>
<evidence type="ECO:0000256" key="2">
    <source>
        <dbReference type="ARBA" id="ARBA00010139"/>
    </source>
</evidence>
<gene>
    <name evidence="7" type="ORF">HII31_03301</name>
</gene>
<accession>A0A8H6RQL8</accession>
<dbReference type="Pfam" id="PF00743">
    <property type="entry name" value="FMO-like"/>
    <property type="match status" value="1"/>
</dbReference>
<name>A0A8H6RQL8_9PEZI</name>
<dbReference type="PANTHER" id="PTHR43098">
    <property type="entry name" value="L-ORNITHINE N(5)-MONOOXYGENASE-RELATED"/>
    <property type="match status" value="1"/>
</dbReference>
<dbReference type="PANTHER" id="PTHR43098:SF2">
    <property type="entry name" value="FAD-BINDING MONOOXYGENASE AUSB-RELATED"/>
    <property type="match status" value="1"/>
</dbReference>
<evidence type="ECO:0000313" key="8">
    <source>
        <dbReference type="Proteomes" id="UP000660729"/>
    </source>
</evidence>
<keyword evidence="7" id="KW-0503">Monooxygenase</keyword>
<comment type="caution">
    <text evidence="7">The sequence shown here is derived from an EMBL/GenBank/DDBJ whole genome shotgun (WGS) entry which is preliminary data.</text>
</comment>
<evidence type="ECO:0000313" key="7">
    <source>
        <dbReference type="EMBL" id="KAF7195409.1"/>
    </source>
</evidence>
<dbReference type="EMBL" id="JABCIY010000040">
    <property type="protein sequence ID" value="KAF7195409.1"/>
    <property type="molecule type" value="Genomic_DNA"/>
</dbReference>
<evidence type="ECO:0000256" key="4">
    <source>
        <dbReference type="ARBA" id="ARBA00022827"/>
    </source>
</evidence>
<keyword evidence="6" id="KW-0560">Oxidoreductase</keyword>
<evidence type="ECO:0000256" key="1">
    <source>
        <dbReference type="ARBA" id="ARBA00001974"/>
    </source>
</evidence>
<evidence type="ECO:0000256" key="3">
    <source>
        <dbReference type="ARBA" id="ARBA00022630"/>
    </source>
</evidence>
<dbReference type="Gene3D" id="3.50.50.60">
    <property type="entry name" value="FAD/NAD(P)-binding domain"/>
    <property type="match status" value="2"/>
</dbReference>
<keyword evidence="5" id="KW-0521">NADP</keyword>
<dbReference type="Proteomes" id="UP000660729">
    <property type="component" value="Unassembled WGS sequence"/>
</dbReference>
<dbReference type="GO" id="GO:0004499">
    <property type="term" value="F:N,N-dimethylaniline monooxygenase activity"/>
    <property type="evidence" value="ECO:0007669"/>
    <property type="project" value="InterPro"/>
</dbReference>
<dbReference type="SUPFAM" id="SSF51905">
    <property type="entry name" value="FAD/NAD(P)-binding domain"/>
    <property type="match status" value="3"/>
</dbReference>
<sequence length="624" mass="68795">MAITLAEKYEQERQKRQQASKGLQQYLDKEKSSAFLVQDPWVEIGTPVHRPVPDGGHCKIVIFGAGFAGILSAVQMLQAGAAKDPSDILIVDPAGGYGGTWYWNRYPGLMCDVESYTYLPLLEETGYMPTRRFASGEEIRTYFGVLAKHYGLEGRGQFQSSGKTITWEKDHWKCDIIEHAKGSSPQTITINADFTILASGGFTYPKLPNTFGIETFKGQMLHTGRWNYDITGGSSQNPVLDKLQTKRVGIVGTGATAIQAVPELAKYAKELYVFQRTPSAVDFRNNRDTIPEDWESKIANKKGWHAERLRKLQLFTEQSNDLPQGYHGAEDGFYSMPSIKGSFGGPSDLDAQGVAEHLARLQALDDARSDKVRQQTLEIVKDQDTAQKLQAWYPGWCKRPTFHDEYLPTFNRPNVHLVDTDGKGLDGMTAEGIKVNGQEYPLDVIVWSTGYGNPLTESLAGKAEMAVIGKDGQDMDDMNKKLSLESLHGCMSAGFPNLFTTALSGAGVGVNQVQRLNEQGIHNAYIVTEAQRRADGKKVVIEPSEKACQEWGDEIQSAAHLTAGILACTPGYFSLEGDIANIDQDTLGKMGRHGLYGQGYLKYAGILEKWRADGKLKGLEVSTV</sequence>
<keyword evidence="3" id="KW-0285">Flavoprotein</keyword>
<dbReference type="InterPro" id="IPR020946">
    <property type="entry name" value="Flavin_mOase-like"/>
</dbReference>
<keyword evidence="4" id="KW-0274">FAD</keyword>
<protein>
    <submittedName>
        <fullName evidence="7">FAD-binding monooxygenase ausC</fullName>
    </submittedName>
</protein>
<reference evidence="7" key="1">
    <citation type="submission" date="2020-04" db="EMBL/GenBank/DDBJ databases">
        <title>Draft genome resource of the tomato pathogen Pseudocercospora fuligena.</title>
        <authorList>
            <person name="Zaccaron A."/>
        </authorList>
    </citation>
    <scope>NUCLEOTIDE SEQUENCE</scope>
    <source>
        <strain evidence="7">PF001</strain>
    </source>
</reference>
<comment type="similarity">
    <text evidence="2">Belongs to the FAD-binding monooxygenase family.</text>
</comment>
<dbReference type="InterPro" id="IPR036188">
    <property type="entry name" value="FAD/NAD-bd_sf"/>
</dbReference>
<comment type="cofactor">
    <cofactor evidence="1">
        <name>FAD</name>
        <dbReference type="ChEBI" id="CHEBI:57692"/>
    </cofactor>
</comment>
<proteinExistence type="inferred from homology"/>
<evidence type="ECO:0000256" key="5">
    <source>
        <dbReference type="ARBA" id="ARBA00022857"/>
    </source>
</evidence>
<dbReference type="AlphaFoldDB" id="A0A8H6RQL8"/>
<organism evidence="7 8">
    <name type="scientific">Pseudocercospora fuligena</name>
    <dbReference type="NCBI Taxonomy" id="685502"/>
    <lineage>
        <taxon>Eukaryota</taxon>
        <taxon>Fungi</taxon>
        <taxon>Dikarya</taxon>
        <taxon>Ascomycota</taxon>
        <taxon>Pezizomycotina</taxon>
        <taxon>Dothideomycetes</taxon>
        <taxon>Dothideomycetidae</taxon>
        <taxon>Mycosphaerellales</taxon>
        <taxon>Mycosphaerellaceae</taxon>
        <taxon>Pseudocercospora</taxon>
    </lineage>
</organism>
<evidence type="ECO:0000256" key="6">
    <source>
        <dbReference type="ARBA" id="ARBA00023002"/>
    </source>
</evidence>
<dbReference type="GO" id="GO:0050661">
    <property type="term" value="F:NADP binding"/>
    <property type="evidence" value="ECO:0007669"/>
    <property type="project" value="InterPro"/>
</dbReference>
<dbReference type="OrthoDB" id="66881at2759"/>